<gene>
    <name evidence="2" type="ORF">SteCoe_13154</name>
</gene>
<comment type="caution">
    <text evidence="2">The sequence shown here is derived from an EMBL/GenBank/DDBJ whole genome shotgun (WGS) entry which is preliminary data.</text>
</comment>
<dbReference type="SMART" id="SM00015">
    <property type="entry name" value="IQ"/>
    <property type="match status" value="2"/>
</dbReference>
<dbReference type="Gene3D" id="1.25.40.10">
    <property type="entry name" value="Tetratricopeptide repeat domain"/>
    <property type="match status" value="1"/>
</dbReference>
<name>A0A1R2C962_9CILI</name>
<dbReference type="EMBL" id="MPUH01000234">
    <property type="protein sequence ID" value="OMJ85536.1"/>
    <property type="molecule type" value="Genomic_DNA"/>
</dbReference>
<feature type="compositionally biased region" description="Polar residues" evidence="1">
    <location>
        <begin position="598"/>
        <end position="607"/>
    </location>
</feature>
<dbReference type="PROSITE" id="PS50096">
    <property type="entry name" value="IQ"/>
    <property type="match status" value="2"/>
</dbReference>
<feature type="region of interest" description="Disordered" evidence="1">
    <location>
        <begin position="598"/>
        <end position="617"/>
    </location>
</feature>
<keyword evidence="3" id="KW-1185">Reference proteome</keyword>
<dbReference type="InterPro" id="IPR011990">
    <property type="entry name" value="TPR-like_helical_dom_sf"/>
</dbReference>
<organism evidence="2 3">
    <name type="scientific">Stentor coeruleus</name>
    <dbReference type="NCBI Taxonomy" id="5963"/>
    <lineage>
        <taxon>Eukaryota</taxon>
        <taxon>Sar</taxon>
        <taxon>Alveolata</taxon>
        <taxon>Ciliophora</taxon>
        <taxon>Postciliodesmatophora</taxon>
        <taxon>Heterotrichea</taxon>
        <taxon>Heterotrichida</taxon>
        <taxon>Stentoridae</taxon>
        <taxon>Stentor</taxon>
    </lineage>
</organism>
<accession>A0A1R2C962</accession>
<evidence type="ECO:0000313" key="2">
    <source>
        <dbReference type="EMBL" id="OMJ85536.1"/>
    </source>
</evidence>
<evidence type="ECO:0000256" key="1">
    <source>
        <dbReference type="SAM" id="MobiDB-lite"/>
    </source>
</evidence>
<protein>
    <submittedName>
        <fullName evidence="2">Uncharacterized protein</fullName>
    </submittedName>
</protein>
<dbReference type="SUPFAM" id="SSF48452">
    <property type="entry name" value="TPR-like"/>
    <property type="match status" value="1"/>
</dbReference>
<proteinExistence type="predicted"/>
<feature type="region of interest" description="Disordered" evidence="1">
    <location>
        <begin position="436"/>
        <end position="504"/>
    </location>
</feature>
<feature type="compositionally biased region" description="Polar residues" evidence="1">
    <location>
        <begin position="268"/>
        <end position="302"/>
    </location>
</feature>
<reference evidence="2 3" key="1">
    <citation type="submission" date="2016-11" db="EMBL/GenBank/DDBJ databases">
        <title>The macronuclear genome of Stentor coeruleus: a giant cell with tiny introns.</title>
        <authorList>
            <person name="Slabodnick M."/>
            <person name="Ruby J.G."/>
            <person name="Reiff S.B."/>
            <person name="Swart E.C."/>
            <person name="Gosai S."/>
            <person name="Prabakaran S."/>
            <person name="Witkowska E."/>
            <person name="Larue G.E."/>
            <person name="Fisher S."/>
            <person name="Freeman R.M."/>
            <person name="Gunawardena J."/>
            <person name="Chu W."/>
            <person name="Stover N.A."/>
            <person name="Gregory B.D."/>
            <person name="Nowacki M."/>
            <person name="Derisi J."/>
            <person name="Roy S.W."/>
            <person name="Marshall W.F."/>
            <person name="Sood P."/>
        </authorList>
    </citation>
    <scope>NUCLEOTIDE SEQUENCE [LARGE SCALE GENOMIC DNA]</scope>
    <source>
        <strain evidence="2">WM001</strain>
    </source>
</reference>
<feature type="region of interest" description="Disordered" evidence="1">
    <location>
        <begin position="268"/>
        <end position="314"/>
    </location>
</feature>
<sequence length="1363" mass="157310">MFTQSMSNNVIEHCILEKNWSLLQSHCKSYIISFSSLSKEEKSIEVIRFLLKKSTSLAKDHRIKESILLKNIIDNLRLEVPLKAYVKLAYDFLNYLSCALREKGYLFKAKLLTEKALKLSKKFSSLTKSTSFMNMCAILSSMRQHDKALSYANLALDHIYNELLDLKNQGIQDKILKKYTKIAIANYNQAVEEEFLGNIKQAVYGYETSLEVLTSYSINATDLVEKVKNSLERLKKQEIIKRNSSPFIIRSKSQMKAYVTNFSPIKSRKSTGLNQQSQTSKTVSNKISMPNTFRSSSKQTSRLRYGGNDQIKQSDPIKQVRISKKVGFDNAGRCRKYTEDDEIDIEGLRTFNDFDPKEIGKLQDNELSSIRFENEKKHSDMLFVEPEIQKTHNKNKSEENMLIKSTRYETIIKKQETSLKKVEEINIRRSINLKKPDFDEKTKKMNDRKAEHSPSTQTKNLIKTSQNFSARSPAENSKPQSTSANSAKTPYERAQTSLGNKKKKPTIEITRTPMPKKSLKDTEISHTVHLTLVENEKTQGNKIATPNFEEKKSSAKGSIIHSKSSSKIDITEGLEVHKKYIKIDTNQSSDSHILKKNLQTNNKSSEQPIKVEGPSPEIKKSSSVLKLKEKDETLSKVIEEGLVILKQKEVKVQVKHLEDRVFYIINSVCIFCTQASHNVQSTPLILYLKQKNSGYSLRKEPSIEEIFREKRLMNNGFEYYIMVYYIQEKQSWVYFHAADEESPLITGISYTENGLIEMFKTQDVKSAIPDIAKKMIIMNGVLEIKSTVALEEELVISAEDEKLIIKIQAVYRGKKFRDMVKLQKCKNTLICSHIKMCADGPHIVKLYKVDESVLIEISKSQKSSCFYGFLDKPTDYITSFYRYSHTLLLVNAVRIEQIPYISRLDGVKEDFTSSDYDVEEFSAISTTFHRKEDNVIILCSQLTNSNIIIKFFNYKDNFVISKMYTVSNILSQINKYDIQAFIKTISLKGQTIISTNLIQTISKPILYEIQDQVLYHSCIKFDGILYQVAVSKLNNDLLNFTYKSGSLLKLNYNFSIPISLACEKSGFYDTLVIPMVNYMIKHMLILKNKEILLDQTKKPIDVDKNIRKIQATFRSFRLRKKFRQLLFMKFLKKIKKPMDETIYTVLLYEKPDCYALYGVNLSEVYVKYIEKNSDVGPEYILRTNIDDLFCKRPASPKRTKKSMKHLVNTGKGKTFITETSFSKALLWQGKGIISDIDVFIILYQVNKHELVECYIIDKVLYIEIDNNYLPQDMSIFSKLEITKNNELQLKIKPKHIVFYQVRDVTNYVCKVHIVHKNGKFVLIVFSLKLKRYFIKPLGEDVNLTRILDNVRIAKAYGGLVLYN</sequence>
<feature type="compositionally biased region" description="Basic and acidic residues" evidence="1">
    <location>
        <begin position="436"/>
        <end position="452"/>
    </location>
</feature>
<dbReference type="InterPro" id="IPR000048">
    <property type="entry name" value="IQ_motif_EF-hand-BS"/>
</dbReference>
<dbReference type="Pfam" id="PF00612">
    <property type="entry name" value="IQ"/>
    <property type="match status" value="2"/>
</dbReference>
<evidence type="ECO:0000313" key="3">
    <source>
        <dbReference type="Proteomes" id="UP000187209"/>
    </source>
</evidence>
<dbReference type="Proteomes" id="UP000187209">
    <property type="component" value="Unassembled WGS sequence"/>
</dbReference>
<feature type="compositionally biased region" description="Polar residues" evidence="1">
    <location>
        <begin position="453"/>
        <end position="499"/>
    </location>
</feature>